<reference evidence="1" key="2">
    <citation type="submission" date="2015-06" db="UniProtKB">
        <authorList>
            <consortium name="EnsemblPlants"/>
        </authorList>
    </citation>
    <scope>IDENTIFICATION</scope>
    <source>
        <strain evidence="1">DM1-3 516 R44</strain>
    </source>
</reference>
<sequence>MARPKVVGRDMPPQKRACGVIINEEAVASWAKAKKLPPKRGKCKGKVPVIVTPAEESSDSEGVYETHLTISNSEGDSQDDSLFSISEPEDDTLLQARRAELRSKAMHGLSRILEPLMPTLLAPAPPVQGPPPWSLN</sequence>
<accession>M1DZW3</accession>
<name>M1DZW3_SOLTU</name>
<evidence type="ECO:0000313" key="1">
    <source>
        <dbReference type="EnsemblPlants" id="PGSC0003DMT400097090"/>
    </source>
</evidence>
<keyword evidence="2" id="KW-1185">Reference proteome</keyword>
<proteinExistence type="predicted"/>
<dbReference type="Proteomes" id="UP000011115">
    <property type="component" value="Unassembled WGS sequence"/>
</dbReference>
<evidence type="ECO:0000313" key="2">
    <source>
        <dbReference type="Proteomes" id="UP000011115"/>
    </source>
</evidence>
<dbReference type="EnsemblPlants" id="PGSC0003DMT400097090">
    <property type="protein sequence ID" value="PGSC0003DMT400097090"/>
    <property type="gene ID" value="PGSC0003DMG400046661"/>
</dbReference>
<protein>
    <recommendedName>
        <fullName evidence="3">Integrase core domain containing protein</fullName>
    </recommendedName>
</protein>
<dbReference type="HOGENOM" id="CLU_029307_5_1_1"/>
<organism evidence="1 2">
    <name type="scientific">Solanum tuberosum</name>
    <name type="common">Potato</name>
    <dbReference type="NCBI Taxonomy" id="4113"/>
    <lineage>
        <taxon>Eukaryota</taxon>
        <taxon>Viridiplantae</taxon>
        <taxon>Streptophyta</taxon>
        <taxon>Embryophyta</taxon>
        <taxon>Tracheophyta</taxon>
        <taxon>Spermatophyta</taxon>
        <taxon>Magnoliopsida</taxon>
        <taxon>eudicotyledons</taxon>
        <taxon>Gunneridae</taxon>
        <taxon>Pentapetalae</taxon>
        <taxon>asterids</taxon>
        <taxon>lamiids</taxon>
        <taxon>Solanales</taxon>
        <taxon>Solanaceae</taxon>
        <taxon>Solanoideae</taxon>
        <taxon>Solaneae</taxon>
        <taxon>Solanum</taxon>
    </lineage>
</organism>
<dbReference type="InParanoid" id="M1DZW3"/>
<reference evidence="2" key="1">
    <citation type="journal article" date="2011" name="Nature">
        <title>Genome sequence and analysis of the tuber crop potato.</title>
        <authorList>
            <consortium name="The Potato Genome Sequencing Consortium"/>
        </authorList>
    </citation>
    <scope>NUCLEOTIDE SEQUENCE [LARGE SCALE GENOMIC DNA]</scope>
    <source>
        <strain evidence="2">cv. DM1-3 516 R44</strain>
    </source>
</reference>
<dbReference type="PaxDb" id="4113-PGSC0003DMT400097090"/>
<dbReference type="AlphaFoldDB" id="M1DZW3"/>
<evidence type="ECO:0008006" key="3">
    <source>
        <dbReference type="Google" id="ProtNLM"/>
    </source>
</evidence>
<dbReference type="Gramene" id="PGSC0003DMT400097090">
    <property type="protein sequence ID" value="PGSC0003DMT400097090"/>
    <property type="gene ID" value="PGSC0003DMG400046661"/>
</dbReference>